<reference evidence="2" key="1">
    <citation type="submission" date="2020-04" db="EMBL/GenBank/DDBJ databases">
        <authorList>
            <person name="Neveu A P."/>
        </authorList>
    </citation>
    <scope>NUCLEOTIDE SEQUENCE</scope>
    <source>
        <tissue evidence="2">Whole embryo</tissue>
    </source>
</reference>
<feature type="region of interest" description="Disordered" evidence="1">
    <location>
        <begin position="312"/>
        <end position="362"/>
    </location>
</feature>
<feature type="compositionally biased region" description="Basic and acidic residues" evidence="1">
    <location>
        <begin position="153"/>
        <end position="172"/>
    </location>
</feature>
<feature type="compositionally biased region" description="Basic and acidic residues" evidence="1">
    <location>
        <begin position="451"/>
        <end position="465"/>
    </location>
</feature>
<gene>
    <name evidence="2" type="primary">LOC100183321</name>
</gene>
<name>A0A6F9DIK9_9ASCI</name>
<dbReference type="EMBL" id="LR786931">
    <property type="protein sequence ID" value="CAB3262793.1"/>
    <property type="molecule type" value="mRNA"/>
</dbReference>
<proteinExistence type="evidence at transcript level"/>
<accession>A0A6F9DIK9</accession>
<feature type="compositionally biased region" description="Basic and acidic residues" evidence="1">
    <location>
        <begin position="328"/>
        <end position="352"/>
    </location>
</feature>
<dbReference type="AlphaFoldDB" id="A0A6F9DIK9"/>
<organism evidence="2">
    <name type="scientific">Phallusia mammillata</name>
    <dbReference type="NCBI Taxonomy" id="59560"/>
    <lineage>
        <taxon>Eukaryota</taxon>
        <taxon>Metazoa</taxon>
        <taxon>Chordata</taxon>
        <taxon>Tunicata</taxon>
        <taxon>Ascidiacea</taxon>
        <taxon>Phlebobranchia</taxon>
        <taxon>Ascidiidae</taxon>
        <taxon>Phallusia</taxon>
    </lineage>
</organism>
<feature type="compositionally biased region" description="Polar residues" evidence="1">
    <location>
        <begin position="466"/>
        <end position="475"/>
    </location>
</feature>
<feature type="region of interest" description="Disordered" evidence="1">
    <location>
        <begin position="412"/>
        <end position="475"/>
    </location>
</feature>
<sequence>MDEHAKRKEDIYWKAFVGFVSPQKRVDTPVYRQRSFEYMELSDKACKQSLDSNSQDDCVPNYDSINAKNSTEEIVKDKSEQRCLIQTVTSLIGNCDLNTSPEEDNQISKNNNNSLDFREEQCTFECQNKTTFCETKRESRILSTSSVESTENENEHNEDLTETFTKHKENLQTDKNSNDLLSDDEKSKPTDPVAPAELQPMKGDELFLGDDSLEGSDFPQFVPTLSVIAEEDEGESPRRSLSVAPQHHSSANCLDDEIHLSEKHELPGNDDIMSARSFGSLVRRSSTLENLSLEECDEMTWQTHDFRAHLKSHKTEEESKSVTSSLVDEDRRPRCSSTEMRDVEVEDQKIEESSLSNHSSLVDSAYSSHEKLNTLSRSTPDLLCDSMEDLQYIPISYADTSLKRKKRRWPTFGVGDSRESLHAKVSGSGSSKFGSLRKRLTRKLSKRGQRPKRDSPDCDRIKQERNTASTLPRSSSIRRTIMRVFKFRGPENEAYMGEGRPRSWSLPTRNRHTTAVVMETEDSDVVVSELAII</sequence>
<evidence type="ECO:0000256" key="1">
    <source>
        <dbReference type="SAM" id="MobiDB-lite"/>
    </source>
</evidence>
<feature type="compositionally biased region" description="Low complexity" evidence="1">
    <location>
        <begin position="353"/>
        <end position="362"/>
    </location>
</feature>
<evidence type="ECO:0000313" key="2">
    <source>
        <dbReference type="EMBL" id="CAB3262793.1"/>
    </source>
</evidence>
<feature type="region of interest" description="Disordered" evidence="1">
    <location>
        <begin position="140"/>
        <end position="197"/>
    </location>
</feature>
<protein>
    <submittedName>
        <fullName evidence="2">Uncharacterized protein LOC100183321</fullName>
    </submittedName>
</protein>
<feature type="compositionally biased region" description="Basic residues" evidence="1">
    <location>
        <begin position="435"/>
        <end position="450"/>
    </location>
</feature>